<organism evidence="1">
    <name type="scientific">viral metagenome</name>
    <dbReference type="NCBI Taxonomy" id="1070528"/>
    <lineage>
        <taxon>unclassified sequences</taxon>
        <taxon>metagenomes</taxon>
        <taxon>organismal metagenomes</taxon>
    </lineage>
</organism>
<accession>A0A6C0IVY9</accession>
<sequence length="408" mass="44623">MNMQDVYFKNSIFGSSVDLDMANSLSLGIGGKTLPLYLDSFNSVHNACGTLLGGELCIGMRLYGDSILHDHSGNVGTDTTTVSPGLQNLPIGGLTNVSEVGMRMAFTGAHWERALGNFEISWNTQPKHSLGVYPMGNYNNLDSTDDQAGNISNSDQARFDRKEQQSATFDITNSHQNAGGGVPSWFGRPEWHGIQCDYLEVNKETLNNGLQIRIDWDVSVMFHLYAIGTHYGNNYDYPFGTLGLNMNIAFLKINVEHTPDQSVMRSNNNTGTAGGAISAPLGGSARSGSNTSYVVHFQMPFFQAIDIKYAHLERLGQDAATGLAICYQLPNNFGKFRVERLKDKAMDDSLLSEDATIVAGTGEHTRFTYFGTPGSGLFAGLNSVALDLDNYINNRAENRSKVRLFVCF</sequence>
<dbReference type="AlphaFoldDB" id="A0A6C0IVY9"/>
<dbReference type="EMBL" id="MN740276">
    <property type="protein sequence ID" value="QHT97418.1"/>
    <property type="molecule type" value="Genomic_DNA"/>
</dbReference>
<evidence type="ECO:0000313" key="1">
    <source>
        <dbReference type="EMBL" id="QHT97418.1"/>
    </source>
</evidence>
<name>A0A6C0IVY9_9ZZZZ</name>
<protein>
    <submittedName>
        <fullName evidence="1">Uncharacterized protein</fullName>
    </submittedName>
</protein>
<proteinExistence type="predicted"/>
<reference evidence="1" key="1">
    <citation type="journal article" date="2020" name="Nature">
        <title>Giant virus diversity and host interactions through global metagenomics.</title>
        <authorList>
            <person name="Schulz F."/>
            <person name="Roux S."/>
            <person name="Paez-Espino D."/>
            <person name="Jungbluth S."/>
            <person name="Walsh D.A."/>
            <person name="Denef V.J."/>
            <person name="McMahon K.D."/>
            <person name="Konstantinidis K.T."/>
            <person name="Eloe-Fadrosh E.A."/>
            <person name="Kyrpides N.C."/>
            <person name="Woyke T."/>
        </authorList>
    </citation>
    <scope>NUCLEOTIDE SEQUENCE</scope>
    <source>
        <strain evidence="1">GVMAG-M-3300025138-11</strain>
    </source>
</reference>